<feature type="compositionally biased region" description="Basic and acidic residues" evidence="2">
    <location>
        <begin position="367"/>
        <end position="387"/>
    </location>
</feature>
<name>A0AAP0D641_9ASTR</name>
<comment type="caution">
    <text evidence="4">The sequence shown here is derived from an EMBL/GenBank/DDBJ whole genome shotgun (WGS) entry which is preliminary data.</text>
</comment>
<feature type="region of interest" description="Disordered" evidence="2">
    <location>
        <begin position="238"/>
        <end position="292"/>
    </location>
</feature>
<dbReference type="PANTHER" id="PTHR31471">
    <property type="entry name" value="OS02G0116800 PROTEIN"/>
    <property type="match status" value="1"/>
</dbReference>
<evidence type="ECO:0000256" key="1">
    <source>
        <dbReference type="ARBA" id="ARBA00005711"/>
    </source>
</evidence>
<dbReference type="EMBL" id="JBCNJP010000015">
    <property type="protein sequence ID" value="KAK9066572.1"/>
    <property type="molecule type" value="Genomic_DNA"/>
</dbReference>
<accession>A0AAP0D641</accession>
<organism evidence="4 5">
    <name type="scientific">Deinandra increscens subsp. villosa</name>
    <dbReference type="NCBI Taxonomy" id="3103831"/>
    <lineage>
        <taxon>Eukaryota</taxon>
        <taxon>Viridiplantae</taxon>
        <taxon>Streptophyta</taxon>
        <taxon>Embryophyta</taxon>
        <taxon>Tracheophyta</taxon>
        <taxon>Spermatophyta</taxon>
        <taxon>Magnoliopsida</taxon>
        <taxon>eudicotyledons</taxon>
        <taxon>Gunneridae</taxon>
        <taxon>Pentapetalae</taxon>
        <taxon>asterids</taxon>
        <taxon>campanulids</taxon>
        <taxon>Asterales</taxon>
        <taxon>Asteraceae</taxon>
        <taxon>Asteroideae</taxon>
        <taxon>Heliantheae alliance</taxon>
        <taxon>Madieae</taxon>
        <taxon>Madiinae</taxon>
        <taxon>Deinandra</taxon>
    </lineage>
</organism>
<dbReference type="Proteomes" id="UP001408789">
    <property type="component" value="Unassembled WGS sequence"/>
</dbReference>
<reference evidence="4 5" key="1">
    <citation type="submission" date="2024-04" db="EMBL/GenBank/DDBJ databases">
        <title>The reference genome of an endangered Asteraceae, Deinandra increscens subsp. villosa, native to the Central Coast of California.</title>
        <authorList>
            <person name="Guilliams M."/>
            <person name="Hasenstab-Lehman K."/>
            <person name="Meyer R."/>
            <person name="Mcevoy S."/>
        </authorList>
    </citation>
    <scope>NUCLEOTIDE SEQUENCE [LARGE SCALE GENOMIC DNA]</scope>
    <source>
        <tissue evidence="4">Leaf</tissue>
    </source>
</reference>
<evidence type="ECO:0000313" key="5">
    <source>
        <dbReference type="Proteomes" id="UP001408789"/>
    </source>
</evidence>
<dbReference type="InterPro" id="IPR005516">
    <property type="entry name" value="Remorin_C"/>
</dbReference>
<comment type="similarity">
    <text evidence="1">Belongs to the remorin family.</text>
</comment>
<feature type="region of interest" description="Disordered" evidence="2">
    <location>
        <begin position="361"/>
        <end position="393"/>
    </location>
</feature>
<dbReference type="PANTHER" id="PTHR31471:SF5">
    <property type="entry name" value="GB|AAD39278.1"/>
    <property type="match status" value="1"/>
</dbReference>
<gene>
    <name evidence="4" type="ORF">SSX86_013895</name>
</gene>
<dbReference type="Pfam" id="PF03763">
    <property type="entry name" value="Remorin_C"/>
    <property type="match status" value="1"/>
</dbReference>
<feature type="domain" description="Remorin C-terminal" evidence="3">
    <location>
        <begin position="293"/>
        <end position="390"/>
    </location>
</feature>
<proteinExistence type="inferred from homology"/>
<dbReference type="AlphaFoldDB" id="A0AAP0D641"/>
<feature type="compositionally biased region" description="Polar residues" evidence="2">
    <location>
        <begin position="283"/>
        <end position="292"/>
    </location>
</feature>
<evidence type="ECO:0000256" key="2">
    <source>
        <dbReference type="SAM" id="MobiDB-lite"/>
    </source>
</evidence>
<evidence type="ECO:0000313" key="4">
    <source>
        <dbReference type="EMBL" id="KAK9066572.1"/>
    </source>
</evidence>
<evidence type="ECO:0000259" key="3">
    <source>
        <dbReference type="Pfam" id="PF03763"/>
    </source>
</evidence>
<protein>
    <recommendedName>
        <fullName evidence="3">Remorin C-terminal domain-containing protein</fullName>
    </recommendedName>
</protein>
<sequence length="400" mass="45782">MSLFRLVSAPAKVTEIRILNFWPKAFASVLPRGWSDHRPIILKLTGLDYGPVPFRFFSVWMECPGFQEMVDKALEGFNGVGRADIILKEKLKRIKQAIKSWNADLRKKERRVEEELTGVCSRFDQLAEGHTLSNADLSEWANAKSLLVVGSLHAGRNRGCFFPVKRGQASTWCNIVKAIRSLDEMGINLEGLIVEGDDGSLRVSFSESGTRMEKSRDHDTINTAAIAAATFAIHSFEEKMSSQQQKKDKTRQVEASIRTRTSQVDKAPSFARPSRPREPYANRSLSIHGSGNTNVDTWEKAELLKIEKRYEKCNLTILEWENQKKTRAKHRVEEKKKELDERRLIDWQHYQNKLARIDRVAGGARSQAEEKRRKEEQKIKERSKEMKSLGVSSPKYCFLC</sequence>
<keyword evidence="5" id="KW-1185">Reference proteome</keyword>
<feature type="compositionally biased region" description="Basic and acidic residues" evidence="2">
    <location>
        <begin position="238"/>
        <end position="252"/>
    </location>
</feature>